<dbReference type="Proteomes" id="UP001259587">
    <property type="component" value="Unassembled WGS sequence"/>
</dbReference>
<name>A0ACC6K828_9PSED</name>
<organism evidence="1 2">
    <name type="scientific">Pseudomonas hunanensis</name>
    <dbReference type="NCBI Taxonomy" id="1247546"/>
    <lineage>
        <taxon>Bacteria</taxon>
        <taxon>Pseudomonadati</taxon>
        <taxon>Pseudomonadota</taxon>
        <taxon>Gammaproteobacteria</taxon>
        <taxon>Pseudomonadales</taxon>
        <taxon>Pseudomonadaceae</taxon>
        <taxon>Pseudomonas</taxon>
    </lineage>
</organism>
<reference evidence="1" key="1">
    <citation type="submission" date="2023-07" db="EMBL/GenBank/DDBJ databases">
        <title>Sorghum-associated microbial communities from plants grown in Nebraska, USA.</title>
        <authorList>
            <person name="Schachtman D."/>
        </authorList>
    </citation>
    <scope>NUCLEOTIDE SEQUENCE</scope>
    <source>
        <strain evidence="1">BE56</strain>
    </source>
</reference>
<gene>
    <name evidence="1" type="ORF">J2W83_004281</name>
</gene>
<protein>
    <submittedName>
        <fullName evidence="1">Uncharacterized protein</fullName>
    </submittedName>
</protein>
<evidence type="ECO:0000313" key="1">
    <source>
        <dbReference type="EMBL" id="MDR6714645.1"/>
    </source>
</evidence>
<keyword evidence="2" id="KW-1185">Reference proteome</keyword>
<proteinExistence type="predicted"/>
<evidence type="ECO:0000313" key="2">
    <source>
        <dbReference type="Proteomes" id="UP001259587"/>
    </source>
</evidence>
<sequence length="1206" mass="136284">MTISSTAQSNAFNFLSFLQHSVDPRTGQYTLGIELPELVGNDLSGPSLPLRLGFNPMNDQDSGFGHGWSLNLSQYVPATNMLSLHTGDSFKVTGSGDQPDIRERKLETFHFHKDAAERFRVVHKSGLVEVLESRGPSTNRVALPTRVEAPSGHWIELSYGDYYGAPCLTSIIDGSGVKLLALSYSDGQVLIDLHPEAGPGGTPLARYQVKLDKRGRANKRLPFEVVLPSEDNASWRFEYEHFEDRNLQQLACLKTVHTPVGGTERIEYLDDGHRFPEAANPSLTPAPLPRVTRHVIEPGFDQPDMVTEYAYTTNNFLGRGATGVVWREDGEDNLYQFAGTGFSYGSTVSYLQAGKALRTVSRSFNRFHLLTLQRSEEAGCIEETETTYPEVEGRSFEQQPSYFQLPHKVLKRWKLASDQTKYREESLLNSYDIHGNLVEETQANGIRTTYAYYPSAGEQGKDEEGKPVELCPADPHGFVRTIKEMTIHPAAAAEGEAPTLRTRYRYAALAPLGQATQSSAWLVAKEEDHLQVEAEQEILLRRTQRTYLDKPDTPFQHGRVDFQLETLRHGADRRQDKTSRTSYFYSLIKDDNDQQSLIQTKTTVQGHDLAQKSLYSAHSRYTGLHVRSQDLNGVYIHQRYDAMRRLVTQTIAPGTAFEASQHYQYNLSSAGQQPSQISTDVKGVRTRTWFDGYNRTLWEEREVEVEDTRTADAASARQWFKVSETRYDSVGRTSAQVTYDHYQDRQLALTSRFEYDGWGDVCKTTGADGVIQRRERSPFGAEGDIIKTWQERANQPGVRQQLQVSEYNRFGKPLHDRRLDVDEQPAGSLEYYYDGLGRCVRDVRTLRDPLATRAAPIIRSQRYSYDVWGRMTRNERANCTSLVRHFASHTTNALTTRLELLAANAQPGAGQTICARQFDGLERLSSLSVGPRTEQYTYQNEQVLVHTHTRASGRTYTFSYQPELTSQPTAISWKADAQAEFGYAKDDAAITRAKNSEGERLYTYTDQGFVSQEAWQGTTAADNYTIEHRMSVQGRPYQRSSSNGEQTLHTYDPQGRLKTTVQGNLHATFSYDDDGRLATTLTTDTASDRTVTCVQTYDSLGREHTRTLSLDDGTEQTLQLTWRDDDQLHQRSLHQGGNATAQRDLPVRHARPPDQGRVRRHRAALQRCRPGVQEPADALGRPGQPYPVPERLRRQSTRQCRVHLCD</sequence>
<accession>A0ACC6K828</accession>
<dbReference type="EMBL" id="JAVDTH010000032">
    <property type="protein sequence ID" value="MDR6714645.1"/>
    <property type="molecule type" value="Genomic_DNA"/>
</dbReference>
<comment type="caution">
    <text evidence="1">The sequence shown here is derived from an EMBL/GenBank/DDBJ whole genome shotgun (WGS) entry which is preliminary data.</text>
</comment>